<dbReference type="InterPro" id="IPR036465">
    <property type="entry name" value="vWFA_dom_sf"/>
</dbReference>
<reference evidence="2 3" key="2">
    <citation type="submission" date="2018-11" db="EMBL/GenBank/DDBJ databases">
        <authorList>
            <consortium name="Pathogen Informatics"/>
        </authorList>
    </citation>
    <scope>NUCLEOTIDE SEQUENCE [LARGE SCALE GENOMIC DNA]</scope>
</reference>
<dbReference type="InterPro" id="IPR002035">
    <property type="entry name" value="VWF_A"/>
</dbReference>
<evidence type="ECO:0000259" key="1">
    <source>
        <dbReference type="PROSITE" id="PS50234"/>
    </source>
</evidence>
<dbReference type="PROSITE" id="PS50234">
    <property type="entry name" value="VWFA"/>
    <property type="match status" value="1"/>
</dbReference>
<dbReference type="Gene3D" id="3.40.50.410">
    <property type="entry name" value="von Willebrand factor, type A domain"/>
    <property type="match status" value="1"/>
</dbReference>
<evidence type="ECO:0000313" key="3">
    <source>
        <dbReference type="Proteomes" id="UP000267096"/>
    </source>
</evidence>
<dbReference type="CDD" id="cd00198">
    <property type="entry name" value="vWFA"/>
    <property type="match status" value="1"/>
</dbReference>
<dbReference type="Proteomes" id="UP000267096">
    <property type="component" value="Unassembled WGS sequence"/>
</dbReference>
<dbReference type="Pfam" id="PF00092">
    <property type="entry name" value="VWA"/>
    <property type="match status" value="1"/>
</dbReference>
<gene>
    <name evidence="2" type="ORF">ASIM_LOCUS5267</name>
</gene>
<feature type="domain" description="VWFA" evidence="1">
    <location>
        <begin position="1"/>
        <end position="142"/>
    </location>
</feature>
<evidence type="ECO:0000313" key="2">
    <source>
        <dbReference type="EMBL" id="VDK25242.1"/>
    </source>
</evidence>
<dbReference type="OrthoDB" id="6132182at2759"/>
<organism evidence="4">
    <name type="scientific">Anisakis simplex</name>
    <name type="common">Herring worm</name>
    <dbReference type="NCBI Taxonomy" id="6269"/>
    <lineage>
        <taxon>Eukaryota</taxon>
        <taxon>Metazoa</taxon>
        <taxon>Ecdysozoa</taxon>
        <taxon>Nematoda</taxon>
        <taxon>Chromadorea</taxon>
        <taxon>Rhabditida</taxon>
        <taxon>Spirurina</taxon>
        <taxon>Ascaridomorpha</taxon>
        <taxon>Ascaridoidea</taxon>
        <taxon>Anisakidae</taxon>
        <taxon>Anisakis</taxon>
        <taxon>Anisakis simplex complex</taxon>
    </lineage>
</organism>
<name>A0A0M3JCY4_ANISI</name>
<dbReference type="PANTHER" id="PTHR24020">
    <property type="entry name" value="COLLAGEN ALPHA"/>
    <property type="match status" value="1"/>
</dbReference>
<dbReference type="AlphaFoldDB" id="A0A0M3JCY4"/>
<proteinExistence type="predicted"/>
<dbReference type="WBParaSite" id="ASIM_0000546701-mRNA-1">
    <property type="protein sequence ID" value="ASIM_0000546701-mRNA-1"/>
    <property type="gene ID" value="ASIM_0000546701"/>
</dbReference>
<reference evidence="4" key="1">
    <citation type="submission" date="2017-02" db="UniProtKB">
        <authorList>
            <consortium name="WormBaseParasite"/>
        </authorList>
    </citation>
    <scope>IDENTIFICATION</scope>
</reference>
<accession>A0A0M3JCY4</accession>
<dbReference type="EMBL" id="UYRR01010118">
    <property type="protein sequence ID" value="VDK25242.1"/>
    <property type="molecule type" value="Genomic_DNA"/>
</dbReference>
<dbReference type="InterPro" id="IPR050525">
    <property type="entry name" value="ECM_Assembly_Org"/>
</dbReference>
<keyword evidence="3" id="KW-1185">Reference proteome</keyword>
<protein>
    <submittedName>
        <fullName evidence="4">VWFA domain-containing protein</fullName>
    </submittedName>
</protein>
<sequence length="142" mass="15580">MIVLDTSGSVYKAFADEREFAKGLIQSINSSAFVDGRLQVGLIRFSSAPSIVIPFSRNRTQDEIVEKISEIEFTGQSTRIAAAVDLAIAELETARRKDATQVFILISDGHGQEYWSVVQATGKKLQSIDAEVFSATTSQDYN</sequence>
<dbReference type="SUPFAM" id="SSF53300">
    <property type="entry name" value="vWA-like"/>
    <property type="match status" value="1"/>
</dbReference>
<evidence type="ECO:0000313" key="4">
    <source>
        <dbReference type="WBParaSite" id="ASIM_0000546701-mRNA-1"/>
    </source>
</evidence>
<dbReference type="PANTHER" id="PTHR24020:SF20">
    <property type="entry name" value="PH DOMAIN-CONTAINING PROTEIN"/>
    <property type="match status" value="1"/>
</dbReference>